<proteinExistence type="predicted"/>
<dbReference type="InterPro" id="IPR010985">
    <property type="entry name" value="Ribbon_hlx_hlx"/>
</dbReference>
<sequence length="118" mass="13415">MNDINGIVRLNLDLSPELNQILEELATKIGTSKSDVVRQAITLMQVMVTAKEETKKLGIPEANQLIANEIIFSSEQPKTHPLDTFMERFGPWEDERTAEEIVKEIYDSRTISNRDISL</sequence>
<organism evidence="1 2">
    <name type="scientific">Mojavia pulchra JT2-VF2</name>
    <dbReference type="NCBI Taxonomy" id="287848"/>
    <lineage>
        <taxon>Bacteria</taxon>
        <taxon>Bacillati</taxon>
        <taxon>Cyanobacteriota</taxon>
        <taxon>Cyanophyceae</taxon>
        <taxon>Nostocales</taxon>
        <taxon>Nostocaceae</taxon>
    </lineage>
</organism>
<reference evidence="1" key="1">
    <citation type="submission" date="2021-05" db="EMBL/GenBank/DDBJ databases">
        <authorList>
            <person name="Pietrasiak N."/>
            <person name="Ward R."/>
            <person name="Stajich J.E."/>
            <person name="Kurbessoian T."/>
        </authorList>
    </citation>
    <scope>NUCLEOTIDE SEQUENCE</scope>
    <source>
        <strain evidence="1">JT2-VF2</strain>
    </source>
</reference>
<reference evidence="1" key="2">
    <citation type="journal article" date="2022" name="Microbiol. Resour. Announc.">
        <title>Metagenome Sequencing to Explore Phylogenomics of Terrestrial Cyanobacteria.</title>
        <authorList>
            <person name="Ward R.D."/>
            <person name="Stajich J.E."/>
            <person name="Johansen J.R."/>
            <person name="Huntemann M."/>
            <person name="Clum A."/>
            <person name="Foster B."/>
            <person name="Foster B."/>
            <person name="Roux S."/>
            <person name="Palaniappan K."/>
            <person name="Varghese N."/>
            <person name="Mukherjee S."/>
            <person name="Reddy T.B.K."/>
            <person name="Daum C."/>
            <person name="Copeland A."/>
            <person name="Chen I.A."/>
            <person name="Ivanova N.N."/>
            <person name="Kyrpides N.C."/>
            <person name="Shapiro N."/>
            <person name="Eloe-Fadrosh E.A."/>
            <person name="Pietrasiak N."/>
        </authorList>
    </citation>
    <scope>NUCLEOTIDE SEQUENCE</scope>
    <source>
        <strain evidence="1">JT2-VF2</strain>
    </source>
</reference>
<dbReference type="GO" id="GO:0006355">
    <property type="term" value="P:regulation of DNA-templated transcription"/>
    <property type="evidence" value="ECO:0007669"/>
    <property type="project" value="InterPro"/>
</dbReference>
<dbReference type="Proteomes" id="UP000715781">
    <property type="component" value="Unassembled WGS sequence"/>
</dbReference>
<comment type="caution">
    <text evidence="1">The sequence shown here is derived from an EMBL/GenBank/DDBJ whole genome shotgun (WGS) entry which is preliminary data.</text>
</comment>
<evidence type="ECO:0008006" key="3">
    <source>
        <dbReference type="Google" id="ProtNLM"/>
    </source>
</evidence>
<evidence type="ECO:0000313" key="1">
    <source>
        <dbReference type="EMBL" id="MBW4563520.1"/>
    </source>
</evidence>
<dbReference type="EMBL" id="JAHHHN010000013">
    <property type="protein sequence ID" value="MBW4563520.1"/>
    <property type="molecule type" value="Genomic_DNA"/>
</dbReference>
<dbReference type="SUPFAM" id="SSF47598">
    <property type="entry name" value="Ribbon-helix-helix"/>
    <property type="match status" value="1"/>
</dbReference>
<accession>A0A951Q396</accession>
<name>A0A951Q396_9NOST</name>
<gene>
    <name evidence="1" type="ORF">KME32_20730</name>
</gene>
<protein>
    <recommendedName>
        <fullName evidence="3">Ribbon-helix-helix protein CopG domain-containing protein</fullName>
    </recommendedName>
</protein>
<evidence type="ECO:0000313" key="2">
    <source>
        <dbReference type="Proteomes" id="UP000715781"/>
    </source>
</evidence>
<dbReference type="AlphaFoldDB" id="A0A951Q396"/>